<dbReference type="AlphaFoldDB" id="B7C8L9"/>
<dbReference type="STRING" id="518637.EUBIFOR_00523"/>
<keyword evidence="2" id="KW-1185">Reference proteome</keyword>
<organism evidence="1 2">
    <name type="scientific">Holdemanella biformis DSM 3989</name>
    <dbReference type="NCBI Taxonomy" id="518637"/>
    <lineage>
        <taxon>Bacteria</taxon>
        <taxon>Bacillati</taxon>
        <taxon>Bacillota</taxon>
        <taxon>Erysipelotrichia</taxon>
        <taxon>Erysipelotrichales</taxon>
        <taxon>Erysipelotrichaceae</taxon>
        <taxon>Holdemanella</taxon>
    </lineage>
</organism>
<protein>
    <submittedName>
        <fullName evidence="1">Uncharacterized protein</fullName>
    </submittedName>
</protein>
<gene>
    <name evidence="1" type="ORF">EUBIFOR_00523</name>
</gene>
<name>B7C8L9_9FIRM</name>
<dbReference type="HOGENOM" id="CLU_3153647_0_0_9"/>
<reference evidence="1 2" key="1">
    <citation type="submission" date="2008-10" db="EMBL/GenBank/DDBJ databases">
        <authorList>
            <person name="Fulton L."/>
            <person name="Clifton S."/>
            <person name="Fulton B."/>
            <person name="Xu J."/>
            <person name="Minx P."/>
            <person name="Pepin K.H."/>
            <person name="Johnson M."/>
            <person name="Bhonagiri V."/>
            <person name="Nash W.E."/>
            <person name="Mardis E.R."/>
            <person name="Wilson R.K."/>
        </authorList>
    </citation>
    <scope>NUCLEOTIDE SEQUENCE [LARGE SCALE GENOMIC DNA]</scope>
    <source>
        <strain evidence="1 2">DSM 3989</strain>
    </source>
</reference>
<evidence type="ECO:0000313" key="1">
    <source>
        <dbReference type="EMBL" id="EEC90856.1"/>
    </source>
</evidence>
<sequence length="48" mass="5731">MVLETVQSLKNHIIFKIYGQFHCGIAHFQKEKDKLEVVEVIINEKYLR</sequence>
<comment type="caution">
    <text evidence="1">The sequence shown here is derived from an EMBL/GenBank/DDBJ whole genome shotgun (WGS) entry which is preliminary data.</text>
</comment>
<reference evidence="1 2" key="2">
    <citation type="submission" date="2008-11" db="EMBL/GenBank/DDBJ databases">
        <title>Draft genome sequence of Eubacterium biforme (DSM 3989).</title>
        <authorList>
            <person name="Sudarsanam P."/>
            <person name="Ley R."/>
            <person name="Guruge J."/>
            <person name="Turnbaugh P.J."/>
            <person name="Mahowald M."/>
            <person name="Liep D."/>
            <person name="Gordon J."/>
        </authorList>
    </citation>
    <scope>NUCLEOTIDE SEQUENCE [LARGE SCALE GENOMIC DNA]</scope>
    <source>
        <strain evidence="1 2">DSM 3989</strain>
    </source>
</reference>
<proteinExistence type="predicted"/>
<accession>B7C8L9</accession>
<dbReference type="Proteomes" id="UP000004315">
    <property type="component" value="Unassembled WGS sequence"/>
</dbReference>
<evidence type="ECO:0000313" key="2">
    <source>
        <dbReference type="Proteomes" id="UP000004315"/>
    </source>
</evidence>
<dbReference type="EMBL" id="ABYT01000035">
    <property type="protein sequence ID" value="EEC90856.1"/>
    <property type="molecule type" value="Genomic_DNA"/>
</dbReference>